<organism evidence="1 2">
    <name type="scientific">Cichorium intybus</name>
    <name type="common">Chicory</name>
    <dbReference type="NCBI Taxonomy" id="13427"/>
    <lineage>
        <taxon>Eukaryota</taxon>
        <taxon>Viridiplantae</taxon>
        <taxon>Streptophyta</taxon>
        <taxon>Embryophyta</taxon>
        <taxon>Tracheophyta</taxon>
        <taxon>Spermatophyta</taxon>
        <taxon>Magnoliopsida</taxon>
        <taxon>eudicotyledons</taxon>
        <taxon>Gunneridae</taxon>
        <taxon>Pentapetalae</taxon>
        <taxon>asterids</taxon>
        <taxon>campanulids</taxon>
        <taxon>Asterales</taxon>
        <taxon>Asteraceae</taxon>
        <taxon>Cichorioideae</taxon>
        <taxon>Cichorieae</taxon>
        <taxon>Cichoriinae</taxon>
        <taxon>Cichorium</taxon>
    </lineage>
</organism>
<reference evidence="2" key="1">
    <citation type="journal article" date="2022" name="Mol. Ecol. Resour.">
        <title>The genomes of chicory, endive, great burdock and yacon provide insights into Asteraceae palaeo-polyploidization history and plant inulin production.</title>
        <authorList>
            <person name="Fan W."/>
            <person name="Wang S."/>
            <person name="Wang H."/>
            <person name="Wang A."/>
            <person name="Jiang F."/>
            <person name="Liu H."/>
            <person name="Zhao H."/>
            <person name="Xu D."/>
            <person name="Zhang Y."/>
        </authorList>
    </citation>
    <scope>NUCLEOTIDE SEQUENCE [LARGE SCALE GENOMIC DNA]</scope>
    <source>
        <strain evidence="2">cv. Punajuju</strain>
    </source>
</reference>
<evidence type="ECO:0000313" key="1">
    <source>
        <dbReference type="EMBL" id="KAI3789076.1"/>
    </source>
</evidence>
<reference evidence="1 2" key="2">
    <citation type="journal article" date="2022" name="Mol. Ecol. Resour.">
        <title>The genomes of chicory, endive, great burdock and yacon provide insights into Asteraceae paleo-polyploidization history and plant inulin production.</title>
        <authorList>
            <person name="Fan W."/>
            <person name="Wang S."/>
            <person name="Wang H."/>
            <person name="Wang A."/>
            <person name="Jiang F."/>
            <person name="Liu H."/>
            <person name="Zhao H."/>
            <person name="Xu D."/>
            <person name="Zhang Y."/>
        </authorList>
    </citation>
    <scope>NUCLEOTIDE SEQUENCE [LARGE SCALE GENOMIC DNA]</scope>
    <source>
        <strain evidence="2">cv. Punajuju</strain>
        <tissue evidence="1">Leaves</tissue>
    </source>
</reference>
<keyword evidence="2" id="KW-1185">Reference proteome</keyword>
<comment type="caution">
    <text evidence="1">The sequence shown here is derived from an EMBL/GenBank/DDBJ whole genome shotgun (WGS) entry which is preliminary data.</text>
</comment>
<name>A0ACB9H179_CICIN</name>
<gene>
    <name evidence="1" type="ORF">L2E82_01863</name>
</gene>
<accession>A0ACB9H179</accession>
<dbReference type="EMBL" id="CM042009">
    <property type="protein sequence ID" value="KAI3789076.1"/>
    <property type="molecule type" value="Genomic_DNA"/>
</dbReference>
<dbReference type="Proteomes" id="UP001055811">
    <property type="component" value="Linkage Group LG01"/>
</dbReference>
<sequence length="129" mass="12692">MVPATKGVKSVENGGGQGLSVGIWRLGMGIRGDNGGNGTEGIRGGSVGNGTYGIRGSNVVNGDNGTGGIRGGSVDVGIGRDDGTPGVPIDGLTGGTGSHEGIRVVDVKSAMPGKCNRRRAIVATGYKSL</sequence>
<evidence type="ECO:0000313" key="2">
    <source>
        <dbReference type="Proteomes" id="UP001055811"/>
    </source>
</evidence>
<proteinExistence type="predicted"/>
<protein>
    <submittedName>
        <fullName evidence="1">Uncharacterized protein</fullName>
    </submittedName>
</protein>